<evidence type="ECO:0000256" key="2">
    <source>
        <dbReference type="SAM" id="SignalP"/>
    </source>
</evidence>
<organism evidence="3 4">
    <name type="scientific">Trichoderma ghanense</name>
    <dbReference type="NCBI Taxonomy" id="65468"/>
    <lineage>
        <taxon>Eukaryota</taxon>
        <taxon>Fungi</taxon>
        <taxon>Dikarya</taxon>
        <taxon>Ascomycota</taxon>
        <taxon>Pezizomycotina</taxon>
        <taxon>Sordariomycetes</taxon>
        <taxon>Hypocreomycetidae</taxon>
        <taxon>Hypocreales</taxon>
        <taxon>Hypocreaceae</taxon>
        <taxon>Trichoderma</taxon>
    </lineage>
</organism>
<gene>
    <name evidence="3" type="ORF">CCMA1212_005229</name>
</gene>
<feature type="signal peptide" evidence="2">
    <location>
        <begin position="1"/>
        <end position="15"/>
    </location>
</feature>
<feature type="region of interest" description="Disordered" evidence="1">
    <location>
        <begin position="108"/>
        <end position="128"/>
    </location>
</feature>
<dbReference type="Proteomes" id="UP001642720">
    <property type="component" value="Unassembled WGS sequence"/>
</dbReference>
<evidence type="ECO:0000256" key="1">
    <source>
        <dbReference type="SAM" id="MobiDB-lite"/>
    </source>
</evidence>
<name>A0ABY2H534_9HYPO</name>
<evidence type="ECO:0000313" key="4">
    <source>
        <dbReference type="Proteomes" id="UP001642720"/>
    </source>
</evidence>
<keyword evidence="2" id="KW-0732">Signal</keyword>
<dbReference type="RefSeq" id="XP_073558671.1">
    <property type="nucleotide sequence ID" value="XM_073702497.1"/>
</dbReference>
<evidence type="ECO:0000313" key="3">
    <source>
        <dbReference type="EMBL" id="TFB02470.1"/>
    </source>
</evidence>
<comment type="caution">
    <text evidence="3">The sequence shown here is derived from an EMBL/GenBank/DDBJ whole genome shotgun (WGS) entry which is preliminary data.</text>
</comment>
<feature type="chain" id="PRO_5047350205" description="CNNM transmembrane domain-containing protein" evidence="2">
    <location>
        <begin position="16"/>
        <end position="128"/>
    </location>
</feature>
<protein>
    <recommendedName>
        <fullName evidence="5">CNNM transmembrane domain-containing protein</fullName>
    </recommendedName>
</protein>
<sequence>MAGVLLNMVTSSILADTFLAARRLNDRVQERDLQRLGDFHARKAARSARLSVRGRTLSGNPGGGGELDEGDGRILRLLIVGAEPGPGDGGGRAVAKCVSSFFASSFDAEVDGDDGDPGEADDQSPATT</sequence>
<feature type="compositionally biased region" description="Acidic residues" evidence="1">
    <location>
        <begin position="108"/>
        <end position="122"/>
    </location>
</feature>
<dbReference type="EMBL" id="PPTA01000006">
    <property type="protein sequence ID" value="TFB02470.1"/>
    <property type="molecule type" value="Genomic_DNA"/>
</dbReference>
<keyword evidence="4" id="KW-1185">Reference proteome</keyword>
<dbReference type="GeneID" id="300576947"/>
<proteinExistence type="predicted"/>
<feature type="region of interest" description="Disordered" evidence="1">
    <location>
        <begin position="50"/>
        <end position="70"/>
    </location>
</feature>
<reference evidence="3 4" key="1">
    <citation type="submission" date="2018-01" db="EMBL/GenBank/DDBJ databases">
        <title>Genome characterization of the sugarcane-associated fungus Trichoderma ghanense CCMA-1212 and their application in lignocelulose bioconversion.</title>
        <authorList>
            <person name="Steindorff A.S."/>
            <person name="Mendes T.D."/>
            <person name="Vilela E.S.D."/>
            <person name="Rodrigues D.S."/>
            <person name="Formighieri E.F."/>
            <person name="Melo I.S."/>
            <person name="Favaro L.C.L."/>
        </authorList>
    </citation>
    <scope>NUCLEOTIDE SEQUENCE [LARGE SCALE GENOMIC DNA]</scope>
    <source>
        <strain evidence="3 4">CCMA-1212</strain>
    </source>
</reference>
<evidence type="ECO:0008006" key="5">
    <source>
        <dbReference type="Google" id="ProtNLM"/>
    </source>
</evidence>
<accession>A0ABY2H534</accession>